<comment type="caution">
    <text evidence="1">The sequence shown here is derived from an EMBL/GenBank/DDBJ whole genome shotgun (WGS) entry which is preliminary data.</text>
</comment>
<reference evidence="1" key="1">
    <citation type="submission" date="2023-06" db="EMBL/GenBank/DDBJ databases">
        <title>Genome-scale phylogeny and comparative genomics of the fungal order Sordariales.</title>
        <authorList>
            <consortium name="Lawrence Berkeley National Laboratory"/>
            <person name="Hensen N."/>
            <person name="Bonometti L."/>
            <person name="Westerberg I."/>
            <person name="Brannstrom I.O."/>
            <person name="Guillou S."/>
            <person name="Cros-Aarteil S."/>
            <person name="Calhoun S."/>
            <person name="Haridas S."/>
            <person name="Kuo A."/>
            <person name="Mondo S."/>
            <person name="Pangilinan J."/>
            <person name="Riley R."/>
            <person name="Labutti K."/>
            <person name="Andreopoulos B."/>
            <person name="Lipzen A."/>
            <person name="Chen C."/>
            <person name="Yanf M."/>
            <person name="Daum C."/>
            <person name="Ng V."/>
            <person name="Clum A."/>
            <person name="Steindorff A."/>
            <person name="Ohm R."/>
            <person name="Martin F."/>
            <person name="Silar P."/>
            <person name="Natvig D."/>
            <person name="Lalanne C."/>
            <person name="Gautier V."/>
            <person name="Ament-Velasquez S.L."/>
            <person name="Kruys A."/>
            <person name="Hutchinson M.I."/>
            <person name="Powell A.J."/>
            <person name="Barry K."/>
            <person name="Miller A.N."/>
            <person name="Grigoriev I.V."/>
            <person name="Debuchy R."/>
            <person name="Gladieux P."/>
            <person name="Thoren M.H."/>
            <person name="Johannesson H."/>
        </authorList>
    </citation>
    <scope>NUCLEOTIDE SEQUENCE</scope>
    <source>
        <strain evidence="1">SMH2532-1</strain>
    </source>
</reference>
<dbReference type="Proteomes" id="UP001174936">
    <property type="component" value="Unassembled WGS sequence"/>
</dbReference>
<sequence>MGQQDNKLQHTAARCLAHWDGSGRQVEASSPDDPQECAWGWGFIESSFFILVGFSIPPPPSSTFAHLLSSRLDGRPHRTAQRKLQQQKGRKQGAAYAPSQATLLLLACGCWRGGKARVGTAECCGTREGRQNACAVVRTVQSSPGITIPHCSWGEPLASSWKQKGNPPTTQKLTEVLICHVYTHSRGSVVASQGTKGIIGAGFT</sequence>
<organism evidence="1 2">
    <name type="scientific">Cercophora newfieldiana</name>
    <dbReference type="NCBI Taxonomy" id="92897"/>
    <lineage>
        <taxon>Eukaryota</taxon>
        <taxon>Fungi</taxon>
        <taxon>Dikarya</taxon>
        <taxon>Ascomycota</taxon>
        <taxon>Pezizomycotina</taxon>
        <taxon>Sordariomycetes</taxon>
        <taxon>Sordariomycetidae</taxon>
        <taxon>Sordariales</taxon>
        <taxon>Lasiosphaeriaceae</taxon>
        <taxon>Cercophora</taxon>
    </lineage>
</organism>
<gene>
    <name evidence="1" type="ORF">B0T16DRAFT_216887</name>
</gene>
<dbReference type="AlphaFoldDB" id="A0AA39XWK0"/>
<accession>A0AA39XWK0</accession>
<dbReference type="EMBL" id="JAULSV010000006">
    <property type="protein sequence ID" value="KAK0641566.1"/>
    <property type="molecule type" value="Genomic_DNA"/>
</dbReference>
<name>A0AA39XWK0_9PEZI</name>
<keyword evidence="2" id="KW-1185">Reference proteome</keyword>
<evidence type="ECO:0000313" key="1">
    <source>
        <dbReference type="EMBL" id="KAK0641566.1"/>
    </source>
</evidence>
<proteinExistence type="predicted"/>
<protein>
    <submittedName>
        <fullName evidence="1">Uncharacterized protein</fullName>
    </submittedName>
</protein>
<evidence type="ECO:0000313" key="2">
    <source>
        <dbReference type="Proteomes" id="UP001174936"/>
    </source>
</evidence>